<dbReference type="SUPFAM" id="SSF56214">
    <property type="entry name" value="4'-phosphopantetheinyl transferase"/>
    <property type="match status" value="1"/>
</dbReference>
<evidence type="ECO:0000259" key="3">
    <source>
        <dbReference type="Pfam" id="PF01648"/>
    </source>
</evidence>
<gene>
    <name evidence="4" type="ORF">PCOR1329_LOCUS1536</name>
</gene>
<feature type="domain" description="4'-phosphopantetheinyl transferase" evidence="3">
    <location>
        <begin position="35"/>
        <end position="113"/>
    </location>
</feature>
<feature type="non-terminal residue" evidence="4">
    <location>
        <position position="1"/>
    </location>
</feature>
<dbReference type="InterPro" id="IPR037143">
    <property type="entry name" value="4-PPantetheinyl_Trfase_dom_sf"/>
</dbReference>
<dbReference type="EC" id="2.7.8.7" evidence="1"/>
<proteinExistence type="predicted"/>
<evidence type="ECO:0000256" key="1">
    <source>
        <dbReference type="ARBA" id="ARBA00013172"/>
    </source>
</evidence>
<accession>A0ABN9PIW1</accession>
<name>A0ABN9PIW1_9DINO</name>
<protein>
    <recommendedName>
        <fullName evidence="1">holo-[acyl-carrier-protein] synthase</fullName>
        <ecNumber evidence="1">2.7.8.7</ecNumber>
    </recommendedName>
</protein>
<dbReference type="EMBL" id="CAUYUJ010000375">
    <property type="protein sequence ID" value="CAK0790184.1"/>
    <property type="molecule type" value="Genomic_DNA"/>
</dbReference>
<keyword evidence="2" id="KW-0808">Transferase</keyword>
<dbReference type="PANTHER" id="PTHR12215:SF10">
    <property type="entry name" value="L-AMINOADIPATE-SEMIALDEHYDE DEHYDROGENASE-PHOSPHOPANTETHEINYL TRANSFERASE"/>
    <property type="match status" value="1"/>
</dbReference>
<keyword evidence="5" id="KW-1185">Reference proteome</keyword>
<dbReference type="Proteomes" id="UP001189429">
    <property type="component" value="Unassembled WGS sequence"/>
</dbReference>
<reference evidence="4" key="1">
    <citation type="submission" date="2023-10" db="EMBL/GenBank/DDBJ databases">
        <authorList>
            <person name="Chen Y."/>
            <person name="Shah S."/>
            <person name="Dougan E. K."/>
            <person name="Thang M."/>
            <person name="Chan C."/>
        </authorList>
    </citation>
    <scope>NUCLEOTIDE SEQUENCE [LARGE SCALE GENOMIC DNA]</scope>
</reference>
<dbReference type="PANTHER" id="PTHR12215">
    <property type="entry name" value="PHOSPHOPANTETHEINE TRANSFERASE"/>
    <property type="match status" value="1"/>
</dbReference>
<evidence type="ECO:0000313" key="5">
    <source>
        <dbReference type="Proteomes" id="UP001189429"/>
    </source>
</evidence>
<evidence type="ECO:0000256" key="2">
    <source>
        <dbReference type="ARBA" id="ARBA00022679"/>
    </source>
</evidence>
<dbReference type="InterPro" id="IPR050559">
    <property type="entry name" value="P-Pant_transferase_sf"/>
</dbReference>
<organism evidence="4 5">
    <name type="scientific">Prorocentrum cordatum</name>
    <dbReference type="NCBI Taxonomy" id="2364126"/>
    <lineage>
        <taxon>Eukaryota</taxon>
        <taxon>Sar</taxon>
        <taxon>Alveolata</taxon>
        <taxon>Dinophyceae</taxon>
        <taxon>Prorocentrales</taxon>
        <taxon>Prorocentraceae</taxon>
        <taxon>Prorocentrum</taxon>
    </lineage>
</organism>
<dbReference type="Gene3D" id="3.90.470.20">
    <property type="entry name" value="4'-phosphopantetheinyl transferase domain"/>
    <property type="match status" value="1"/>
</dbReference>
<dbReference type="InterPro" id="IPR008278">
    <property type="entry name" value="4-PPantetheinyl_Trfase_dom"/>
</dbReference>
<comment type="caution">
    <text evidence="4">The sequence shown here is derived from an EMBL/GenBank/DDBJ whole genome shotgun (WGS) entry which is preliminary data.</text>
</comment>
<sequence>DEANVLFILSRCSLCRQVSHDGRWVVLASDPLRLVGVDVAAPQRWRGDAEDDSWMEDLFELLSDSERSRVRREDSVRGRYGVFQRLWSAKEAVTKAIGRGLDFSIERIEVALDGEVQSAWPSWAQRGACRSGEGAEGGGGGRAPGGHYAEVHIDGWPRPEWCLEQHALPDGHWATVALGPVEEVADKDGVFSATLRLRGVDGEARRRAAEAPAAQWEVLPPAALVPASAAAAHRAACAAAVEIYC</sequence>
<evidence type="ECO:0000313" key="4">
    <source>
        <dbReference type="EMBL" id="CAK0790184.1"/>
    </source>
</evidence>
<dbReference type="Pfam" id="PF01648">
    <property type="entry name" value="ACPS"/>
    <property type="match status" value="1"/>
</dbReference>